<dbReference type="Pfam" id="PF03739">
    <property type="entry name" value="LptF_LptG"/>
    <property type="match status" value="1"/>
</dbReference>
<feature type="transmembrane region" description="Helical" evidence="6">
    <location>
        <begin position="49"/>
        <end position="78"/>
    </location>
</feature>
<comment type="subcellular location">
    <subcellularLocation>
        <location evidence="1">Cell membrane</location>
        <topology evidence="1">Multi-pass membrane protein</topology>
    </subcellularLocation>
</comment>
<dbReference type="GO" id="GO:0015920">
    <property type="term" value="P:lipopolysaccharide transport"/>
    <property type="evidence" value="ECO:0007669"/>
    <property type="project" value="TreeGrafter"/>
</dbReference>
<evidence type="ECO:0000256" key="1">
    <source>
        <dbReference type="ARBA" id="ARBA00004651"/>
    </source>
</evidence>
<keyword evidence="2" id="KW-1003">Cell membrane</keyword>
<keyword evidence="8" id="KW-1185">Reference proteome</keyword>
<dbReference type="Proteomes" id="UP000011563">
    <property type="component" value="Chromosome"/>
</dbReference>
<evidence type="ECO:0000256" key="3">
    <source>
        <dbReference type="ARBA" id="ARBA00022692"/>
    </source>
</evidence>
<keyword evidence="4 6" id="KW-1133">Transmembrane helix</keyword>
<name>M1LWH2_9PROT</name>
<feature type="transmembrane region" description="Helical" evidence="6">
    <location>
        <begin position="98"/>
        <end position="120"/>
    </location>
</feature>
<dbReference type="GO" id="GO:0043190">
    <property type="term" value="C:ATP-binding cassette (ABC) transporter complex"/>
    <property type="evidence" value="ECO:0007669"/>
    <property type="project" value="TreeGrafter"/>
</dbReference>
<dbReference type="PANTHER" id="PTHR33529">
    <property type="entry name" value="SLR0882 PROTEIN-RELATED"/>
    <property type="match status" value="1"/>
</dbReference>
<evidence type="ECO:0000256" key="5">
    <source>
        <dbReference type="ARBA" id="ARBA00023136"/>
    </source>
</evidence>
<feature type="transmembrane region" description="Helical" evidence="6">
    <location>
        <begin position="300"/>
        <end position="321"/>
    </location>
</feature>
<gene>
    <name evidence="7" type="ORF">BCUE_0714</name>
</gene>
<feature type="transmembrane region" description="Helical" evidence="6">
    <location>
        <begin position="271"/>
        <end position="294"/>
    </location>
</feature>
<dbReference type="AlphaFoldDB" id="M1LWH2"/>
<reference evidence="7 8" key="1">
    <citation type="journal article" date="2013" name="Genome Biol. Evol.">
        <title>Genome evolution and phylogenomic analysis of candidatus kinetoplastibacterium, the betaproteobacterial endosymbionts of strigomonas and angomonas.</title>
        <authorList>
            <person name="Alves J.M."/>
            <person name="Serrano M.G."/>
            <person name="Maia da Silva F."/>
            <person name="Voegtly L.J."/>
            <person name="Matveyev A.V."/>
            <person name="Teixeira M.M."/>
            <person name="Camargo E.P."/>
            <person name="Buck G.A."/>
        </authorList>
    </citation>
    <scope>NUCLEOTIDE SEQUENCE [LARGE SCALE GENOMIC DNA]</scope>
    <source>
        <strain evidence="7 8">TCC012E</strain>
    </source>
</reference>
<dbReference type="HOGENOM" id="CLU_028799_0_0_4"/>
<dbReference type="PATRIC" id="fig|1208922.3.peg.431"/>
<evidence type="ECO:0000256" key="4">
    <source>
        <dbReference type="ARBA" id="ARBA00022989"/>
    </source>
</evidence>
<evidence type="ECO:0000256" key="2">
    <source>
        <dbReference type="ARBA" id="ARBA00022475"/>
    </source>
</evidence>
<dbReference type="KEGG" id="kbt:BCUE_0714"/>
<proteinExistence type="predicted"/>
<dbReference type="RefSeq" id="WP_015238124.1">
    <property type="nucleotide sequence ID" value="NC_020285.1"/>
</dbReference>
<accession>M1LWH2</accession>
<evidence type="ECO:0000313" key="7">
    <source>
        <dbReference type="EMBL" id="AGF49877.1"/>
    </source>
</evidence>
<evidence type="ECO:0000256" key="6">
    <source>
        <dbReference type="SAM" id="Phobius"/>
    </source>
</evidence>
<feature type="transmembrane region" description="Helical" evidence="6">
    <location>
        <begin position="333"/>
        <end position="355"/>
    </location>
</feature>
<feature type="transmembrane region" description="Helical" evidence="6">
    <location>
        <begin position="17"/>
        <end position="37"/>
    </location>
</feature>
<dbReference type="PANTHER" id="PTHR33529:SF7">
    <property type="entry name" value="LIPOPOLYSACCHARIDE EXPORT SYSTEM PERMEASE PROTEIN LPTF"/>
    <property type="match status" value="1"/>
</dbReference>
<organism evidence="7 8">
    <name type="scientific">Candidatus Kinetoplastidibacterium blastocrithidiae TCC012E</name>
    <dbReference type="NCBI Taxonomy" id="1208922"/>
    <lineage>
        <taxon>Bacteria</taxon>
        <taxon>Pseudomonadati</taxon>
        <taxon>Pseudomonadota</taxon>
        <taxon>Betaproteobacteria</taxon>
        <taxon>Candidatus Kinetoplastidibacterium</taxon>
    </lineage>
</organism>
<keyword evidence="5 6" id="KW-0472">Membrane</keyword>
<dbReference type="EMBL" id="CP003807">
    <property type="protein sequence ID" value="AGF49877.1"/>
    <property type="molecule type" value="Genomic_DNA"/>
</dbReference>
<keyword evidence="3 6" id="KW-0812">Transmembrane</keyword>
<sequence length="368" mass="42070">MQSIFSHFVAREIINRFSIQLLVLTMVWICFFVVRLITHFEVISIKIIFILSVLSLITASPIIIQVAMFIAVLFTVMRSSLEHEMIVWLSSGVSLKNWFIPVSKVSAPISIIVLILSLFLSPWAYRQIDKINNIYSQESQVNLYKNSSGRFIKSSDNNFIFFAENCTNTSLVCSDVFINKITEDGYLSIIVAERVNFVINGDNSSIVMRNVDRLDMPPSISGLDSFLYHFDNYGMHFNSDNNVKNSENKLLKCSSIIDLIHDNSLSSIFHIVWRFSSFIMFLNLSFLAVPLGFINTRNGGFINSLISLLICFLYISLTNLVRSLVFYQNISSFIGVLMPHILVILFNMFLMNQILNLNSYIRSNTSFI</sequence>
<evidence type="ECO:0000313" key="8">
    <source>
        <dbReference type="Proteomes" id="UP000011563"/>
    </source>
</evidence>
<protein>
    <submittedName>
        <fullName evidence="7">Lipopolysaccharide export system permease protein of the YjgP/YjgQ family</fullName>
    </submittedName>
</protein>
<dbReference type="InterPro" id="IPR005495">
    <property type="entry name" value="LptG/LptF_permease"/>
</dbReference>